<comment type="caution">
    <text evidence="2">The sequence shown here is derived from an EMBL/GenBank/DDBJ whole genome shotgun (WGS) entry which is preliminary data.</text>
</comment>
<dbReference type="PROSITE" id="PS51819">
    <property type="entry name" value="VOC"/>
    <property type="match status" value="2"/>
</dbReference>
<dbReference type="InterPro" id="IPR004360">
    <property type="entry name" value="Glyas_Fos-R_dOase_dom"/>
</dbReference>
<keyword evidence="2" id="KW-0223">Dioxygenase</keyword>
<feature type="domain" description="VOC" evidence="1">
    <location>
        <begin position="175"/>
        <end position="287"/>
    </location>
</feature>
<reference evidence="2 3" key="1">
    <citation type="submission" date="2018-05" db="EMBL/GenBank/DDBJ databases">
        <title>Genomic Encyclopedia of Type Strains, Phase IV (KMG-IV): sequencing the most valuable type-strain genomes for metagenomic binning, comparative biology and taxonomic classification.</title>
        <authorList>
            <person name="Goeker M."/>
        </authorList>
    </citation>
    <scope>NUCLEOTIDE SEQUENCE [LARGE SCALE GENOMIC DNA]</scope>
    <source>
        <strain evidence="2 3">DSM 22440</strain>
    </source>
</reference>
<dbReference type="InterPro" id="IPR037523">
    <property type="entry name" value="VOC_core"/>
</dbReference>
<accession>A0A2V3VZV6</accession>
<sequence>MAGVIEVNFHNQPATHVSRIELEVKDLKASRRFYVDVLGFKVLLETDEALQLSVDQTKPMLTLIEKKAKQQKARRVTGLYHVAILLPTRADLAKVMVQLIKHDIEMGAADHLVSEAIYLDDPDGHGIEIYRDRDPEDWSWREGFVDMAVDPLDAEAILNEINQDTSFAGLPNDTVLGHIHLHVKDLQESEQFYTELLGFEVVSALGNQASFLSTEKYHHHIGINTWNGKEPPANDAIQMKSFTITYPSEQIREHLLEALKQAGVTVAEAEDMPYLYDPQGIQIYLSI</sequence>
<dbReference type="PANTHER" id="PTHR43279:SF1">
    <property type="entry name" value="CATECHOL-2,3-DIOXYGENASE"/>
    <property type="match status" value="1"/>
</dbReference>
<dbReference type="SUPFAM" id="SSF54593">
    <property type="entry name" value="Glyoxalase/Bleomycin resistance protein/Dihydroxybiphenyl dioxygenase"/>
    <property type="match status" value="2"/>
</dbReference>
<dbReference type="Pfam" id="PF00903">
    <property type="entry name" value="Glyoxalase"/>
    <property type="match status" value="2"/>
</dbReference>
<dbReference type="AlphaFoldDB" id="A0A2V3VZV6"/>
<feature type="domain" description="VOC" evidence="1">
    <location>
        <begin position="16"/>
        <end position="132"/>
    </location>
</feature>
<name>A0A2V3VZV6_9BACI</name>
<keyword evidence="2" id="KW-0560">Oxidoreductase</keyword>
<dbReference type="EMBL" id="QJJR01000016">
    <property type="protein sequence ID" value="PXW87332.1"/>
    <property type="molecule type" value="Genomic_DNA"/>
</dbReference>
<protein>
    <submittedName>
        <fullName evidence="2">Catechol 2,3-dioxygenase</fullName>
    </submittedName>
</protein>
<dbReference type="GO" id="GO:0051213">
    <property type="term" value="F:dioxygenase activity"/>
    <property type="evidence" value="ECO:0007669"/>
    <property type="project" value="UniProtKB-KW"/>
</dbReference>
<gene>
    <name evidence="2" type="ORF">DES38_11619</name>
</gene>
<evidence type="ECO:0000313" key="2">
    <source>
        <dbReference type="EMBL" id="PXW87332.1"/>
    </source>
</evidence>
<evidence type="ECO:0000259" key="1">
    <source>
        <dbReference type="PROSITE" id="PS51819"/>
    </source>
</evidence>
<keyword evidence="3" id="KW-1185">Reference proteome</keyword>
<proteinExistence type="predicted"/>
<dbReference type="Proteomes" id="UP000247922">
    <property type="component" value="Unassembled WGS sequence"/>
</dbReference>
<dbReference type="InterPro" id="IPR029068">
    <property type="entry name" value="Glyas_Bleomycin-R_OHBP_Dase"/>
</dbReference>
<evidence type="ECO:0000313" key="3">
    <source>
        <dbReference type="Proteomes" id="UP000247922"/>
    </source>
</evidence>
<dbReference type="Gene3D" id="3.10.180.10">
    <property type="entry name" value="2,3-Dihydroxybiphenyl 1,2-Dioxygenase, domain 1"/>
    <property type="match status" value="2"/>
</dbReference>
<dbReference type="PANTHER" id="PTHR43279">
    <property type="entry name" value="CATECHOL-2,3-DIOXYGENASE"/>
    <property type="match status" value="1"/>
</dbReference>
<organism evidence="2 3">
    <name type="scientific">Streptohalobacillus salinus</name>
    <dbReference type="NCBI Taxonomy" id="621096"/>
    <lineage>
        <taxon>Bacteria</taxon>
        <taxon>Bacillati</taxon>
        <taxon>Bacillota</taxon>
        <taxon>Bacilli</taxon>
        <taxon>Bacillales</taxon>
        <taxon>Bacillaceae</taxon>
        <taxon>Streptohalobacillus</taxon>
    </lineage>
</organism>